<dbReference type="HOGENOM" id="CLU_899634_0_0_0"/>
<name>M1YKP8_NITG3</name>
<accession>M1YKP8</accession>
<organism evidence="1 2">
    <name type="scientific">Nitrospina gracilis (strain 3/211)</name>
    <dbReference type="NCBI Taxonomy" id="1266370"/>
    <lineage>
        <taxon>Bacteria</taxon>
        <taxon>Pseudomonadati</taxon>
        <taxon>Nitrospinota/Tectimicrobiota group</taxon>
        <taxon>Nitrospinota</taxon>
        <taxon>Nitrospinia</taxon>
        <taxon>Nitrospinales</taxon>
        <taxon>Nitrospinaceae</taxon>
        <taxon>Nitrospina</taxon>
    </lineage>
</organism>
<dbReference type="InParanoid" id="M1YKP8"/>
<gene>
    <name evidence="1" type="ORF">NITGR_570023</name>
</gene>
<proteinExistence type="predicted"/>
<evidence type="ECO:0000313" key="2">
    <source>
        <dbReference type="Proteomes" id="UP000011704"/>
    </source>
</evidence>
<dbReference type="AlphaFoldDB" id="M1YKP8"/>
<sequence length="311" mass="36061">MEIMAPEAPNKLLVSATRINLYYLHDLFQEIASEVSERIGSDLGIEVPLTAGMWGGSYLVADPTGVSRTNVKRLYSIVNFPQGTPLDKPEVFEMLMRYYRDSMTEQFREYRIQLGQPTWGDVIPYSNRRRPTTAMQMVDISRRINFARVFFVPNSATWAESIIFDMIRNVRQLRELLDIDHRPRIAGVDELKFLLQDILITYFTLRPALTPDFEEHANPIIKELYGKFVTGMSHRSDVEEQYHKVYANALAYGYEEALEGPYKKEGLDIFQVENWPVEKINFVPDELKEKLVPHLEGTFEKFSHNLTVQQA</sequence>
<comment type="caution">
    <text evidence="1">The sequence shown here is derived from an EMBL/GenBank/DDBJ whole genome shotgun (WGS) entry which is preliminary data.</text>
</comment>
<evidence type="ECO:0000313" key="1">
    <source>
        <dbReference type="EMBL" id="CCQ91074.1"/>
    </source>
</evidence>
<reference evidence="1 2" key="1">
    <citation type="journal article" date="2013" name="Front. Microbiol.">
        <title>The genome of Nitrospina gracilis illuminates the metabolism and evolution of the major marine nitrite oxidizer.</title>
        <authorList>
            <person name="Luecker S."/>
            <person name="Nowka B."/>
            <person name="Rattei T."/>
            <person name="Spieck E."/>
            <person name="and Daims H."/>
        </authorList>
    </citation>
    <scope>NUCLEOTIDE SEQUENCE [LARGE SCALE GENOMIC DNA]</scope>
    <source>
        <strain evidence="1 2">3/211</strain>
    </source>
</reference>
<protein>
    <submittedName>
        <fullName evidence="1">Uncharacterized protein</fullName>
    </submittedName>
</protein>
<dbReference type="Proteomes" id="UP000011704">
    <property type="component" value="Unassembled WGS sequence"/>
</dbReference>
<dbReference type="EMBL" id="CAQJ01000063">
    <property type="protein sequence ID" value="CCQ91074.1"/>
    <property type="molecule type" value="Genomic_DNA"/>
</dbReference>
<keyword evidence="2" id="KW-1185">Reference proteome</keyword>